<organism evidence="2 3">
    <name type="scientific">Spectribacter hydrogenoxidans</name>
    <dbReference type="NCBI Taxonomy" id="3075608"/>
    <lineage>
        <taxon>Bacteria</taxon>
        <taxon>Pseudomonadati</taxon>
        <taxon>Pseudomonadota</taxon>
        <taxon>Gammaproteobacteria</taxon>
        <taxon>Salinisphaerales</taxon>
        <taxon>Salinisphaeraceae</taxon>
        <taxon>Spectribacter</taxon>
    </lineage>
</organism>
<evidence type="ECO:0000256" key="1">
    <source>
        <dbReference type="SAM" id="Phobius"/>
    </source>
</evidence>
<keyword evidence="1" id="KW-0812">Transmembrane</keyword>
<dbReference type="EMBL" id="JAVRIB010000003">
    <property type="protein sequence ID" value="MDT0634181.1"/>
    <property type="molecule type" value="Genomic_DNA"/>
</dbReference>
<sequence>MAGNARTMDSLTVGALALPDNQGVRLFMTAMTRFLVWVLLALVAFLPGQSVSPDAVTQPATRVFIGPADSRVFAARQAAAPAAEAAEVTVRDGMTIVTVPQSRHSWLQARRNADGEIRIGHGVGHGH</sequence>
<accession>A0ABU3BXY8</accession>
<dbReference type="RefSeq" id="WP_311651935.1">
    <property type="nucleotide sequence ID" value="NZ_JAVRIB010000003.1"/>
</dbReference>
<feature type="transmembrane region" description="Helical" evidence="1">
    <location>
        <begin position="26"/>
        <end position="46"/>
    </location>
</feature>
<keyword evidence="3" id="KW-1185">Reference proteome</keyword>
<keyword evidence="1" id="KW-0472">Membrane</keyword>
<name>A0ABU3BXY8_9GAMM</name>
<keyword evidence="1" id="KW-1133">Transmembrane helix</keyword>
<evidence type="ECO:0008006" key="4">
    <source>
        <dbReference type="Google" id="ProtNLM"/>
    </source>
</evidence>
<gene>
    <name evidence="2" type="ORF">RM532_04355</name>
</gene>
<evidence type="ECO:0000313" key="3">
    <source>
        <dbReference type="Proteomes" id="UP001251857"/>
    </source>
</evidence>
<reference evidence="2 3" key="1">
    <citation type="submission" date="2023-09" db="EMBL/GenBank/DDBJ databases">
        <authorList>
            <person name="Rey-Velasco X."/>
        </authorList>
    </citation>
    <scope>NUCLEOTIDE SEQUENCE [LARGE SCALE GENOMIC DNA]</scope>
    <source>
        <strain evidence="2 3">W335</strain>
    </source>
</reference>
<proteinExistence type="predicted"/>
<protein>
    <recommendedName>
        <fullName evidence="4">SH3 domain-containing protein</fullName>
    </recommendedName>
</protein>
<comment type="caution">
    <text evidence="2">The sequence shown here is derived from an EMBL/GenBank/DDBJ whole genome shotgun (WGS) entry which is preliminary data.</text>
</comment>
<evidence type="ECO:0000313" key="2">
    <source>
        <dbReference type="EMBL" id="MDT0634181.1"/>
    </source>
</evidence>
<dbReference type="Proteomes" id="UP001251857">
    <property type="component" value="Unassembled WGS sequence"/>
</dbReference>